<dbReference type="GO" id="GO:0005524">
    <property type="term" value="F:ATP binding"/>
    <property type="evidence" value="ECO:0007669"/>
    <property type="project" value="InterPro"/>
</dbReference>
<dbReference type="EMBL" id="BARW01026526">
    <property type="protein sequence ID" value="GAJ06408.1"/>
    <property type="molecule type" value="Genomic_DNA"/>
</dbReference>
<evidence type="ECO:0000259" key="1">
    <source>
        <dbReference type="Pfam" id="PF01695"/>
    </source>
</evidence>
<dbReference type="Pfam" id="PF01695">
    <property type="entry name" value="IstB_IS21"/>
    <property type="match status" value="1"/>
</dbReference>
<name>X1TM42_9ZZZZ</name>
<organism evidence="2">
    <name type="scientific">marine sediment metagenome</name>
    <dbReference type="NCBI Taxonomy" id="412755"/>
    <lineage>
        <taxon>unclassified sequences</taxon>
        <taxon>metagenomes</taxon>
        <taxon>ecological metagenomes</taxon>
    </lineage>
</organism>
<comment type="caution">
    <text evidence="2">The sequence shown here is derived from an EMBL/GenBank/DDBJ whole genome shotgun (WGS) entry which is preliminary data.</text>
</comment>
<accession>X1TM42</accession>
<dbReference type="Gene3D" id="3.40.50.300">
    <property type="entry name" value="P-loop containing nucleotide triphosphate hydrolases"/>
    <property type="match status" value="1"/>
</dbReference>
<dbReference type="InterPro" id="IPR027417">
    <property type="entry name" value="P-loop_NTPase"/>
</dbReference>
<protein>
    <recommendedName>
        <fullName evidence="1">IstB-like ATP-binding domain-containing protein</fullName>
    </recommendedName>
</protein>
<dbReference type="InterPro" id="IPR002611">
    <property type="entry name" value="IstB_ATP-bd"/>
</dbReference>
<evidence type="ECO:0000313" key="2">
    <source>
        <dbReference type="EMBL" id="GAJ06408.1"/>
    </source>
</evidence>
<gene>
    <name evidence="2" type="ORF">S12H4_43241</name>
</gene>
<feature type="domain" description="IstB-like ATP-binding" evidence="1">
    <location>
        <begin position="19"/>
        <end position="97"/>
    </location>
</feature>
<proteinExistence type="predicted"/>
<dbReference type="AlphaFoldDB" id="X1TM42"/>
<sequence length="112" mass="12755">MLTQLSAELDQDSNVVGNTDLIWQNDFAMKELTKFQAEDFYELIDQRYRSGSMIATANRSPEDWYPLFPNPVIAESALDRLVSCSHIITLTGKSYRALLRPDKALEKEVVTV</sequence>
<reference evidence="2" key="1">
    <citation type="journal article" date="2014" name="Front. Microbiol.">
        <title>High frequency of phylogenetically diverse reductive dehalogenase-homologous genes in deep subseafloor sedimentary metagenomes.</title>
        <authorList>
            <person name="Kawai M."/>
            <person name="Futagami T."/>
            <person name="Toyoda A."/>
            <person name="Takaki Y."/>
            <person name="Nishi S."/>
            <person name="Hori S."/>
            <person name="Arai W."/>
            <person name="Tsubouchi T."/>
            <person name="Morono Y."/>
            <person name="Uchiyama I."/>
            <person name="Ito T."/>
            <person name="Fujiyama A."/>
            <person name="Inagaki F."/>
            <person name="Takami H."/>
        </authorList>
    </citation>
    <scope>NUCLEOTIDE SEQUENCE</scope>
    <source>
        <strain evidence="2">Expedition CK06-06</strain>
    </source>
</reference>